<dbReference type="SUPFAM" id="SSF48403">
    <property type="entry name" value="Ankyrin repeat"/>
    <property type="match status" value="1"/>
</dbReference>
<evidence type="ECO:0000256" key="1">
    <source>
        <dbReference type="ARBA" id="ARBA00022737"/>
    </source>
</evidence>
<keyword evidence="5" id="KW-1185">Reference proteome</keyword>
<dbReference type="InterPro" id="IPR036770">
    <property type="entry name" value="Ankyrin_rpt-contain_sf"/>
</dbReference>
<organism evidence="4 5">
    <name type="scientific">Alternaria panax</name>
    <dbReference type="NCBI Taxonomy" id="48097"/>
    <lineage>
        <taxon>Eukaryota</taxon>
        <taxon>Fungi</taxon>
        <taxon>Dikarya</taxon>
        <taxon>Ascomycota</taxon>
        <taxon>Pezizomycotina</taxon>
        <taxon>Dothideomycetes</taxon>
        <taxon>Pleosporomycetidae</taxon>
        <taxon>Pleosporales</taxon>
        <taxon>Pleosporineae</taxon>
        <taxon>Pleosporaceae</taxon>
        <taxon>Alternaria</taxon>
        <taxon>Alternaria sect. Panax</taxon>
    </lineage>
</organism>
<name>A0AAD4IIC9_9PLEO</name>
<evidence type="ECO:0000256" key="2">
    <source>
        <dbReference type="ARBA" id="ARBA00023043"/>
    </source>
</evidence>
<reference evidence="4" key="1">
    <citation type="submission" date="2021-07" db="EMBL/GenBank/DDBJ databases">
        <title>Genome Resource of American Ginseng Black Spot Pathogen Alternaria panax.</title>
        <authorList>
            <person name="Qiu C."/>
            <person name="Wang W."/>
            <person name="Liu Z."/>
        </authorList>
    </citation>
    <scope>NUCLEOTIDE SEQUENCE</scope>
    <source>
        <strain evidence="4">BNCC115425</strain>
    </source>
</reference>
<proteinExistence type="predicted"/>
<evidence type="ECO:0000256" key="3">
    <source>
        <dbReference type="PROSITE-ProRule" id="PRU00023"/>
    </source>
</evidence>
<keyword evidence="1" id="KW-0677">Repeat</keyword>
<evidence type="ECO:0000313" key="5">
    <source>
        <dbReference type="Proteomes" id="UP001199106"/>
    </source>
</evidence>
<dbReference type="EMBL" id="JAANER010000001">
    <property type="protein sequence ID" value="KAG9194941.1"/>
    <property type="molecule type" value="Genomic_DNA"/>
</dbReference>
<accession>A0AAD4IIC9</accession>
<dbReference type="PANTHER" id="PTHR24126">
    <property type="entry name" value="ANKYRIN REPEAT, PH AND SEC7 DOMAIN CONTAINING PROTEIN SECG-RELATED"/>
    <property type="match status" value="1"/>
</dbReference>
<dbReference type="Gene3D" id="1.25.40.20">
    <property type="entry name" value="Ankyrin repeat-containing domain"/>
    <property type="match status" value="1"/>
</dbReference>
<dbReference type="PROSITE" id="PS50088">
    <property type="entry name" value="ANK_REPEAT"/>
    <property type="match status" value="1"/>
</dbReference>
<dbReference type="InterPro" id="IPR002110">
    <property type="entry name" value="Ankyrin_rpt"/>
</dbReference>
<sequence length="217" mass="24414">MGAKVVTTDKWGPMAHHYAARTGNYNNIVAILETSEAREAKLIAKKNKHGQNVLHLLFWEHYMRAETVQWLLDEGADISELDDSGTSPLARLIQNYTWHSNTEEICRLILKIRRNMSFLDHDRQTLGRLCATTPNFEVYMLKAFNDSSVDLEKRDFSGNNVLHRAAISGSLTEESIEFLVDGIGIEASAEDTHGCTAFQYAIEEALKDHGSKIPNHG</sequence>
<protein>
    <recommendedName>
        <fullName evidence="6">Ankyrin repeat protein</fullName>
    </recommendedName>
</protein>
<dbReference type="PANTHER" id="PTHR24126:SF14">
    <property type="entry name" value="ANK_REP_REGION DOMAIN-CONTAINING PROTEIN"/>
    <property type="match status" value="1"/>
</dbReference>
<dbReference type="Proteomes" id="UP001199106">
    <property type="component" value="Unassembled WGS sequence"/>
</dbReference>
<keyword evidence="2 3" id="KW-0040">ANK repeat</keyword>
<comment type="caution">
    <text evidence="4">The sequence shown here is derived from an EMBL/GenBank/DDBJ whole genome shotgun (WGS) entry which is preliminary data.</text>
</comment>
<evidence type="ECO:0008006" key="6">
    <source>
        <dbReference type="Google" id="ProtNLM"/>
    </source>
</evidence>
<dbReference type="AlphaFoldDB" id="A0AAD4IIC9"/>
<feature type="repeat" description="ANK" evidence="3">
    <location>
        <begin position="49"/>
        <end position="83"/>
    </location>
</feature>
<gene>
    <name evidence="4" type="ORF">G6011_00061</name>
</gene>
<evidence type="ECO:0000313" key="4">
    <source>
        <dbReference type="EMBL" id="KAG9194941.1"/>
    </source>
</evidence>